<dbReference type="RefSeq" id="WP_005949517.1">
    <property type="nucleotide sequence ID" value="NZ_CP028103.1"/>
</dbReference>
<dbReference type="EMBL" id="CP028103">
    <property type="protein sequence ID" value="AVQ30061.1"/>
    <property type="molecule type" value="Genomic_DNA"/>
</dbReference>
<evidence type="ECO:0000259" key="1">
    <source>
        <dbReference type="Pfam" id="PF22696"/>
    </source>
</evidence>
<dbReference type="SUPFAM" id="SSF50475">
    <property type="entry name" value="FMN-binding split barrel"/>
    <property type="match status" value="1"/>
</dbReference>
<dbReference type="InterPro" id="IPR055196">
    <property type="entry name" value="Putative_PNPOx_2"/>
</dbReference>
<sequence length="138" mass="16319">MNLIKEFYEIMETQNDIALATSVNNTPNVRLISFYFCPDKNILYFSTFKNEVKIKEFEQNNKVSFTTIPREDIKYVRTNNALVKKSSLSISDLKGNFCEKIPDYKEMIDQFEDKLVLYEITFKEASITKEHEEYKITL</sequence>
<evidence type="ECO:0000313" key="3">
    <source>
        <dbReference type="Proteomes" id="UP000241238"/>
    </source>
</evidence>
<dbReference type="Gene3D" id="2.30.110.10">
    <property type="entry name" value="Electron Transport, Fmn-binding Protein, Chain A"/>
    <property type="match status" value="1"/>
</dbReference>
<organism evidence="2 3">
    <name type="scientific">Fusobacterium varium ATCC 27725</name>
    <dbReference type="NCBI Taxonomy" id="469618"/>
    <lineage>
        <taxon>Bacteria</taxon>
        <taxon>Fusobacteriati</taxon>
        <taxon>Fusobacteriota</taxon>
        <taxon>Fusobacteriia</taxon>
        <taxon>Fusobacteriales</taxon>
        <taxon>Fusobacteriaceae</taxon>
        <taxon>Fusobacterium</taxon>
    </lineage>
</organism>
<keyword evidence="3" id="KW-1185">Reference proteome</keyword>
<dbReference type="GeneID" id="77466750"/>
<feature type="domain" description="Pyridoxamine 5'-phosphate oxidase-like" evidence="1">
    <location>
        <begin position="11"/>
        <end position="127"/>
    </location>
</feature>
<protein>
    <submittedName>
        <fullName evidence="2">Pyridoxamine 5'-phosphate oxidase family protein</fullName>
    </submittedName>
</protein>
<name>A0ABM6U1H1_FUSVA</name>
<dbReference type="Proteomes" id="UP000241238">
    <property type="component" value="Chromosome"/>
</dbReference>
<gene>
    <name evidence="2" type="ORF">C4N18_02005</name>
</gene>
<proteinExistence type="predicted"/>
<dbReference type="InterPro" id="IPR012349">
    <property type="entry name" value="Split_barrel_FMN-bd"/>
</dbReference>
<accession>A0ABM6U1H1</accession>
<reference evidence="3" key="1">
    <citation type="journal article" date="2018" name="MSphere">
        <title>Fusobacterium Genomics Using MinION and Illumina Sequencing Enables Genome Completion and Correction.</title>
        <authorList>
            <person name="Todd S.M."/>
            <person name="Settlage R.E."/>
            <person name="Lahmers K.K."/>
            <person name="Slade D.J."/>
        </authorList>
    </citation>
    <scope>NUCLEOTIDE SEQUENCE [LARGE SCALE GENOMIC DNA]</scope>
    <source>
        <strain evidence="3">ATCC 27725</strain>
    </source>
</reference>
<dbReference type="Pfam" id="PF22696">
    <property type="entry name" value="Putative_PNPOx_2"/>
    <property type="match status" value="1"/>
</dbReference>
<evidence type="ECO:0000313" key="2">
    <source>
        <dbReference type="EMBL" id="AVQ30061.1"/>
    </source>
</evidence>